<evidence type="ECO:0000313" key="3">
    <source>
        <dbReference type="Proteomes" id="UP000184128"/>
    </source>
</evidence>
<dbReference type="SUPFAM" id="SSF56300">
    <property type="entry name" value="Metallo-dependent phosphatases"/>
    <property type="match status" value="1"/>
</dbReference>
<protein>
    <submittedName>
        <fullName evidence="2">Serine/threonine protein phosphatase 1</fullName>
    </submittedName>
</protein>
<feature type="domain" description="Calcineurin-like phosphoesterase" evidence="1">
    <location>
        <begin position="6"/>
        <end position="187"/>
    </location>
</feature>
<dbReference type="RefSeq" id="WP_073297853.1">
    <property type="nucleotide sequence ID" value="NZ_FQUF01000016.1"/>
</dbReference>
<evidence type="ECO:0000313" key="2">
    <source>
        <dbReference type="EMBL" id="SHE82667.1"/>
    </source>
</evidence>
<dbReference type="PANTHER" id="PTHR42850:SF4">
    <property type="entry name" value="ZINC-DEPENDENT ENDOPOLYPHOSPHATASE"/>
    <property type="match status" value="1"/>
</dbReference>
<organism evidence="2 3">
    <name type="scientific">Atopostipes suicloacalis DSM 15692</name>
    <dbReference type="NCBI Taxonomy" id="1121025"/>
    <lineage>
        <taxon>Bacteria</taxon>
        <taxon>Bacillati</taxon>
        <taxon>Bacillota</taxon>
        <taxon>Bacilli</taxon>
        <taxon>Lactobacillales</taxon>
        <taxon>Carnobacteriaceae</taxon>
        <taxon>Atopostipes</taxon>
    </lineage>
</organism>
<dbReference type="GO" id="GO:0016791">
    <property type="term" value="F:phosphatase activity"/>
    <property type="evidence" value="ECO:0007669"/>
    <property type="project" value="TreeGrafter"/>
</dbReference>
<dbReference type="InterPro" id="IPR050126">
    <property type="entry name" value="Ap4A_hydrolase"/>
</dbReference>
<dbReference type="Proteomes" id="UP000184128">
    <property type="component" value="Unassembled WGS sequence"/>
</dbReference>
<dbReference type="GO" id="GO:0110154">
    <property type="term" value="P:RNA decapping"/>
    <property type="evidence" value="ECO:0007669"/>
    <property type="project" value="TreeGrafter"/>
</dbReference>
<sequence>MKKEKLFVVGDVHGQITMLKELLKYWKPEEEQLLFLGDLADRGENSKATLEWARDLKEEHEAIVIKGNHDEMLEKFLEKPAEHVALYYMNGGGMTVNSLLSRKASQHEFEKNAQEIKENYPWLLPFLKSLPLYHEWGNYLFVHAGVNMQKENWRDSSIRDFVWIREGFYDQPNHTGKTIIFGHTVTATLNKDFNNFDIWESGDGLIGLDGGAVYGGKMHALVLTKDEIKEHYFVENDGYRFG</sequence>
<dbReference type="STRING" id="1121025.SAMN02745249_01238"/>
<dbReference type="PANTHER" id="PTHR42850">
    <property type="entry name" value="METALLOPHOSPHOESTERASE"/>
    <property type="match status" value="1"/>
</dbReference>
<keyword evidence="3" id="KW-1185">Reference proteome</keyword>
<dbReference type="InterPro" id="IPR006186">
    <property type="entry name" value="Ser/Thr-sp_prot-phosphatase"/>
</dbReference>
<dbReference type="CDD" id="cd00144">
    <property type="entry name" value="MPP_PPP_family"/>
    <property type="match status" value="1"/>
</dbReference>
<proteinExistence type="predicted"/>
<dbReference type="InterPro" id="IPR004843">
    <property type="entry name" value="Calcineurin-like_PHP"/>
</dbReference>
<gene>
    <name evidence="2" type="ORF">SAMN02745249_01238</name>
</gene>
<evidence type="ECO:0000259" key="1">
    <source>
        <dbReference type="Pfam" id="PF00149"/>
    </source>
</evidence>
<dbReference type="OrthoDB" id="384253at2"/>
<dbReference type="GO" id="GO:0008803">
    <property type="term" value="F:bis(5'-nucleosyl)-tetraphosphatase (symmetrical) activity"/>
    <property type="evidence" value="ECO:0007669"/>
    <property type="project" value="TreeGrafter"/>
</dbReference>
<dbReference type="EMBL" id="FQUF01000016">
    <property type="protein sequence ID" value="SHE82667.1"/>
    <property type="molecule type" value="Genomic_DNA"/>
</dbReference>
<dbReference type="PRINTS" id="PR00114">
    <property type="entry name" value="STPHPHTASE"/>
</dbReference>
<dbReference type="Gene3D" id="3.60.21.10">
    <property type="match status" value="1"/>
</dbReference>
<reference evidence="2 3" key="1">
    <citation type="submission" date="2016-11" db="EMBL/GenBank/DDBJ databases">
        <authorList>
            <person name="Jaros S."/>
            <person name="Januszkiewicz K."/>
            <person name="Wedrychowicz H."/>
        </authorList>
    </citation>
    <scope>NUCLEOTIDE SEQUENCE [LARGE SCALE GENOMIC DNA]</scope>
    <source>
        <strain evidence="2 3">DSM 15692</strain>
    </source>
</reference>
<name>A0A1M4WNA6_9LACT</name>
<dbReference type="AlphaFoldDB" id="A0A1M4WNA6"/>
<dbReference type="InterPro" id="IPR029052">
    <property type="entry name" value="Metallo-depent_PP-like"/>
</dbReference>
<dbReference type="Pfam" id="PF00149">
    <property type="entry name" value="Metallophos"/>
    <property type="match status" value="1"/>
</dbReference>
<dbReference type="GO" id="GO:0005737">
    <property type="term" value="C:cytoplasm"/>
    <property type="evidence" value="ECO:0007669"/>
    <property type="project" value="TreeGrafter"/>
</dbReference>
<accession>A0A1M4WNA6</accession>